<comment type="caution">
    <text evidence="2">The sequence shown here is derived from an EMBL/GenBank/DDBJ whole genome shotgun (WGS) entry which is preliminary data.</text>
</comment>
<reference evidence="2" key="1">
    <citation type="submission" date="2020-06" db="EMBL/GenBank/DDBJ databases">
        <authorList>
            <consortium name="Plant Systems Biology data submission"/>
        </authorList>
    </citation>
    <scope>NUCLEOTIDE SEQUENCE</scope>
    <source>
        <strain evidence="2">D6</strain>
    </source>
</reference>
<evidence type="ECO:0000256" key="1">
    <source>
        <dbReference type="SAM" id="MobiDB-lite"/>
    </source>
</evidence>
<evidence type="ECO:0000313" key="2">
    <source>
        <dbReference type="EMBL" id="CAB9509759.1"/>
    </source>
</evidence>
<organism evidence="2 3">
    <name type="scientific">Seminavis robusta</name>
    <dbReference type="NCBI Taxonomy" id="568900"/>
    <lineage>
        <taxon>Eukaryota</taxon>
        <taxon>Sar</taxon>
        <taxon>Stramenopiles</taxon>
        <taxon>Ochrophyta</taxon>
        <taxon>Bacillariophyta</taxon>
        <taxon>Bacillariophyceae</taxon>
        <taxon>Bacillariophycidae</taxon>
        <taxon>Naviculales</taxon>
        <taxon>Naviculaceae</taxon>
        <taxon>Seminavis</taxon>
    </lineage>
</organism>
<dbReference type="Proteomes" id="UP001153069">
    <property type="component" value="Unassembled WGS sequence"/>
</dbReference>
<feature type="region of interest" description="Disordered" evidence="1">
    <location>
        <begin position="1033"/>
        <end position="1057"/>
    </location>
</feature>
<feature type="compositionally biased region" description="Polar residues" evidence="1">
    <location>
        <begin position="938"/>
        <end position="950"/>
    </location>
</feature>
<gene>
    <name evidence="2" type="ORF">SEMRO_404_G135880.1</name>
</gene>
<feature type="compositionally biased region" description="Basic residues" evidence="1">
    <location>
        <begin position="884"/>
        <end position="909"/>
    </location>
</feature>
<feature type="region of interest" description="Disordered" evidence="1">
    <location>
        <begin position="924"/>
        <end position="973"/>
    </location>
</feature>
<feature type="compositionally biased region" description="Polar residues" evidence="1">
    <location>
        <begin position="1041"/>
        <end position="1057"/>
    </location>
</feature>
<accession>A0A9N8DZ25</accession>
<keyword evidence="3" id="KW-1185">Reference proteome</keyword>
<proteinExistence type="predicted"/>
<protein>
    <submittedName>
        <fullName evidence="2">Uncharacterized protein</fullName>
    </submittedName>
</protein>
<name>A0A9N8DZ25_9STRA</name>
<evidence type="ECO:0000313" key="3">
    <source>
        <dbReference type="Proteomes" id="UP001153069"/>
    </source>
</evidence>
<dbReference type="EMBL" id="CAICTM010000403">
    <property type="protein sequence ID" value="CAB9509759.1"/>
    <property type="molecule type" value="Genomic_DNA"/>
</dbReference>
<sequence length="1459" mass="166059">MVVQSVLESGSDACRECITSYEYLQRALNEQAPVFVIEEPADEDDWIVDPKITTHNRINLDRWEKKIRCLWIIPPAVRQVYLCKQLGKGWHYLLERGVGRKYLSAAYALERKLSQSNRDFRVKFVDALDRRFQDPGGFIVVDNRVSSLSDCGLNMLDLYSRMDDCGHGSVDQNRGNFTINLGCCGNNNLVRSMDSMGLPRPNRFRFSDDEWVKDMAVSVNRCATDLGTWAGGHFKNVFGARRDDKAARFRREQFGTRLTGEAEASSGGYAEAITLHRRKQKAVVEELLESVECSETCKTLGKHLKGHDLSCFAATEWLYDNDGDILIRQGAIGYGKQAAYDFVQKVEVYRPVLAALKRNYDSMPRNLKGIPRLVQETEDPYQLPAPHLNKAGVYYAVFAILIRQFLGKFQLSNPKEWAAGFLVIATKAGHKPSLFFNAMKRIDSDPCCHCNKHVEECDCIDFMLNVYEGMWLEEEAIRLNGGSKNHLRMQPFHNIRMTRKQLSISTATLIECGIHLWRLDQKELRSNIADYYHQICCIISMSSSLDDDTNLPTDPAVCLLYKQHHVCGIPSVGRLSAHLLIGVAAIIGIFPTDLLGHAEVPPDTGFHRIFSNVADSDLANAWYLKHGHYETTQDLLRASSNHIGESIAICEENVCQTKSVNTSESWKGRQMRDTVFPGIPYLKYNVSTGFIEAWKPGSGEMEVMEPLCFLKQCLVDRFGTATTAQFFKASWPNKKQNKVKSRSHTKQIPLTKLFSMKLVRSERLDSEQRFEWEQRNGQSIMNEIVNVSFQGMSGSKFYSLDLNEPNETQLLTQSCSPPTVLRPQSIVRECLQSNSQTTDEMFSLTRCKMPDGFVLPPHYEFGGCEADQQSVDMRKTARWELNRKKQQRKDKNYKRNVARQKKKMAKWKQRNVAADELVVELQNGAESACQPRKDSTGAEASTSSCALQQPSSETRSNNNNERTVQPNRRRRRSQLEDLLETCCLRPQRAIRPRPPLKHYDEGKMVLPEEENVAFSNGTQQVLEVVQNALTDKNEGGGKMTQPDNDNLVPSDSKKNSSASMKTAMLKYGNDFDSNKYAKGQVLARAKLTKSRFKSQKKLLEKKHTQTSTNVLVSYSTHDMRRRLRHKVISELDFFCASLMVMENGVQYMYTPPADFALFPTHESSFVDSKSNHRFFLVEEQAKLYACLAYIFDKPYRFASFSSITNLWNLPLPKRVDKGTLQLDEDGYPPACGEEVLSWRCFAIPSYGQSRQDELPTLVAVRVQRGGIAHYLVNPRNYLRRCSLLHLSRPYPEWKDPLDPTVSVPFAGIVGHNKGSPVVLWVQPLPVVVADRESNMSRNLPAPVEVKMQELLKYAPRACFEYAMMHKLFRIEGFRCLLSRKDASSETSHRMSTKRLMTAGEYDYPKVSWKDHGAPGCNKCRKIGCRKCFEYLFGRIDENVPEERAYFHLDTPPGDATSLV</sequence>
<feature type="region of interest" description="Disordered" evidence="1">
    <location>
        <begin position="883"/>
        <end position="909"/>
    </location>
</feature>
<feature type="compositionally biased region" description="Low complexity" evidence="1">
    <location>
        <begin position="951"/>
        <end position="963"/>
    </location>
</feature>